<dbReference type="InterPro" id="IPR011990">
    <property type="entry name" value="TPR-like_helical_dom_sf"/>
</dbReference>
<sequence length="523" mass="58871">MFTGFRRAILFAIAILFTSAASPVHADWRRAESPSFIVYSQGSEHHLRRYVRNLEIYDFLLRQRMGLPTATGGRKLPIYLVNGRSGILQINPRTGPNVAGTYFPVGEDIFAAAFNDREQDYLFHEYFHHFSYQLASTAGYPAWLLEGLAEYFMTAEISETSVRIGGYNEGRVYGLFDATWLPLEDLLTKRVGEVRRTHQASYYPVAWLMTHWFMSDDIRRAQLAAYIMDIQQGEESVAAMERATGLTMDQLRQQLRRYRRLTIETYTADFPETPVTVTRLPRSADDLLLIGQRLKVGVSEDQRAETADLVRRLAARHPDDPFALLQLGHAELHFGDPDAGEAILTRLLEREPENVEALQLMATRFTRLARERPGETIPLMRQARGYLARAYTVDPGQYYTLQLLAESRQADDSYPSENDLLTWDQAFQLAPQLATIRLGYANALMQAEEFDEAVILLRPLANAAHGGRAADMAAGLMERAENRQQPLSAEELEAASAEGSGEDKGEPEGEGEETPPPPPGPAR</sequence>
<dbReference type="AlphaFoldDB" id="A0A7W8HZ61"/>
<organism evidence="3 4">
    <name type="scientific">Brevundimonas basaltis</name>
    <dbReference type="NCBI Taxonomy" id="472166"/>
    <lineage>
        <taxon>Bacteria</taxon>
        <taxon>Pseudomonadati</taxon>
        <taxon>Pseudomonadota</taxon>
        <taxon>Alphaproteobacteria</taxon>
        <taxon>Caulobacterales</taxon>
        <taxon>Caulobacteraceae</taxon>
        <taxon>Brevundimonas</taxon>
    </lineage>
</organism>
<gene>
    <name evidence="3" type="ORF">HNQ67_002121</name>
</gene>
<feature type="region of interest" description="Disordered" evidence="1">
    <location>
        <begin position="478"/>
        <end position="523"/>
    </location>
</feature>
<accession>A0A7W8HZ61</accession>
<name>A0A7W8HZ61_9CAUL</name>
<proteinExistence type="predicted"/>
<evidence type="ECO:0000256" key="1">
    <source>
        <dbReference type="SAM" id="MobiDB-lite"/>
    </source>
</evidence>
<dbReference type="SUPFAM" id="SSF48452">
    <property type="entry name" value="TPR-like"/>
    <property type="match status" value="1"/>
</dbReference>
<dbReference type="Gene3D" id="1.25.40.10">
    <property type="entry name" value="Tetratricopeptide repeat domain"/>
    <property type="match status" value="1"/>
</dbReference>
<dbReference type="EMBL" id="JACHFZ010000004">
    <property type="protein sequence ID" value="MBB5292597.1"/>
    <property type="molecule type" value="Genomic_DNA"/>
</dbReference>
<evidence type="ECO:0000313" key="3">
    <source>
        <dbReference type="EMBL" id="MBB5292597.1"/>
    </source>
</evidence>
<evidence type="ECO:0000256" key="2">
    <source>
        <dbReference type="SAM" id="SignalP"/>
    </source>
</evidence>
<dbReference type="Proteomes" id="UP000566663">
    <property type="component" value="Unassembled WGS sequence"/>
</dbReference>
<feature type="signal peptide" evidence="2">
    <location>
        <begin position="1"/>
        <end position="26"/>
    </location>
</feature>
<dbReference type="RefSeq" id="WP_183255131.1">
    <property type="nucleotide sequence ID" value="NZ_BAAAFF010000001.1"/>
</dbReference>
<protein>
    <submittedName>
        <fullName evidence="3">Tetratricopeptide (TPR) repeat protein</fullName>
    </submittedName>
</protein>
<feature type="compositionally biased region" description="Pro residues" evidence="1">
    <location>
        <begin position="514"/>
        <end position="523"/>
    </location>
</feature>
<keyword evidence="2" id="KW-0732">Signal</keyword>
<feature type="chain" id="PRO_5031429157" evidence="2">
    <location>
        <begin position="27"/>
        <end position="523"/>
    </location>
</feature>
<reference evidence="3 4" key="1">
    <citation type="submission" date="2020-08" db="EMBL/GenBank/DDBJ databases">
        <title>Genomic Encyclopedia of Type Strains, Phase IV (KMG-IV): sequencing the most valuable type-strain genomes for metagenomic binning, comparative biology and taxonomic classification.</title>
        <authorList>
            <person name="Goeker M."/>
        </authorList>
    </citation>
    <scope>NUCLEOTIDE SEQUENCE [LARGE SCALE GENOMIC DNA]</scope>
    <source>
        <strain evidence="3 4">DSM 25335</strain>
    </source>
</reference>
<evidence type="ECO:0000313" key="4">
    <source>
        <dbReference type="Proteomes" id="UP000566663"/>
    </source>
</evidence>
<keyword evidence="4" id="KW-1185">Reference proteome</keyword>
<dbReference type="Pfam" id="PF13428">
    <property type="entry name" value="TPR_14"/>
    <property type="match status" value="1"/>
</dbReference>
<comment type="caution">
    <text evidence="3">The sequence shown here is derived from an EMBL/GenBank/DDBJ whole genome shotgun (WGS) entry which is preliminary data.</text>
</comment>